<protein>
    <recommendedName>
        <fullName evidence="4">Protein NO VEIN C-terminal domain-containing protein</fullName>
    </recommendedName>
</protein>
<gene>
    <name evidence="2" type="ORF">M409DRAFT_23280</name>
</gene>
<dbReference type="SUPFAM" id="SSF55874">
    <property type="entry name" value="ATPase domain of HSP90 chaperone/DNA topoisomerase II/histidine kinase"/>
    <property type="match status" value="1"/>
</dbReference>
<name>A0A6A6CLP7_ZASCE</name>
<accession>A0A6A6CLP7</accession>
<proteinExistence type="predicted"/>
<keyword evidence="3" id="KW-1185">Reference proteome</keyword>
<evidence type="ECO:0000313" key="2">
    <source>
        <dbReference type="EMBL" id="KAF2166649.1"/>
    </source>
</evidence>
<dbReference type="Gene3D" id="3.30.565.10">
    <property type="entry name" value="Histidine kinase-like ATPase, C-terminal domain"/>
    <property type="match status" value="1"/>
</dbReference>
<dbReference type="InterPro" id="IPR052957">
    <property type="entry name" value="Auxin_embryo_med"/>
</dbReference>
<dbReference type="EMBL" id="ML993596">
    <property type="protein sequence ID" value="KAF2166649.1"/>
    <property type="molecule type" value="Genomic_DNA"/>
</dbReference>
<dbReference type="GeneID" id="54559991"/>
<organism evidence="2 3">
    <name type="scientific">Zasmidium cellare ATCC 36951</name>
    <dbReference type="NCBI Taxonomy" id="1080233"/>
    <lineage>
        <taxon>Eukaryota</taxon>
        <taxon>Fungi</taxon>
        <taxon>Dikarya</taxon>
        <taxon>Ascomycota</taxon>
        <taxon>Pezizomycotina</taxon>
        <taxon>Dothideomycetes</taxon>
        <taxon>Dothideomycetidae</taxon>
        <taxon>Mycosphaerellales</taxon>
        <taxon>Mycosphaerellaceae</taxon>
        <taxon>Zasmidium</taxon>
    </lineage>
</organism>
<dbReference type="PANTHER" id="PTHR32387:SF0">
    <property type="entry name" value="PROTEIN NO VEIN"/>
    <property type="match status" value="1"/>
</dbReference>
<evidence type="ECO:0000313" key="3">
    <source>
        <dbReference type="Proteomes" id="UP000799537"/>
    </source>
</evidence>
<reference evidence="2" key="1">
    <citation type="journal article" date="2020" name="Stud. Mycol.">
        <title>101 Dothideomycetes genomes: a test case for predicting lifestyles and emergence of pathogens.</title>
        <authorList>
            <person name="Haridas S."/>
            <person name="Albert R."/>
            <person name="Binder M."/>
            <person name="Bloem J."/>
            <person name="Labutti K."/>
            <person name="Salamov A."/>
            <person name="Andreopoulos B."/>
            <person name="Baker S."/>
            <person name="Barry K."/>
            <person name="Bills G."/>
            <person name="Bluhm B."/>
            <person name="Cannon C."/>
            <person name="Castanera R."/>
            <person name="Culley D."/>
            <person name="Daum C."/>
            <person name="Ezra D."/>
            <person name="Gonzalez J."/>
            <person name="Henrissat B."/>
            <person name="Kuo A."/>
            <person name="Liang C."/>
            <person name="Lipzen A."/>
            <person name="Lutzoni F."/>
            <person name="Magnuson J."/>
            <person name="Mondo S."/>
            <person name="Nolan M."/>
            <person name="Ohm R."/>
            <person name="Pangilinan J."/>
            <person name="Park H.-J."/>
            <person name="Ramirez L."/>
            <person name="Alfaro M."/>
            <person name="Sun H."/>
            <person name="Tritt A."/>
            <person name="Yoshinaga Y."/>
            <person name="Zwiers L.-H."/>
            <person name="Turgeon B."/>
            <person name="Goodwin S."/>
            <person name="Spatafora J."/>
            <person name="Crous P."/>
            <person name="Grigoriev I."/>
        </authorList>
    </citation>
    <scope>NUCLEOTIDE SEQUENCE</scope>
    <source>
        <strain evidence="2">ATCC 36951</strain>
    </source>
</reference>
<feature type="region of interest" description="Disordered" evidence="1">
    <location>
        <begin position="1"/>
        <end position="28"/>
    </location>
</feature>
<dbReference type="Proteomes" id="UP000799537">
    <property type="component" value="Unassembled WGS sequence"/>
</dbReference>
<dbReference type="PANTHER" id="PTHR32387">
    <property type="entry name" value="WU:FJ29H11"/>
    <property type="match status" value="1"/>
</dbReference>
<feature type="compositionally biased region" description="Basic and acidic residues" evidence="1">
    <location>
        <begin position="1184"/>
        <end position="1199"/>
    </location>
</feature>
<dbReference type="InterPro" id="IPR036890">
    <property type="entry name" value="HATPase_C_sf"/>
</dbReference>
<feature type="compositionally biased region" description="Acidic residues" evidence="1">
    <location>
        <begin position="1166"/>
        <end position="1176"/>
    </location>
</feature>
<dbReference type="NCBIfam" id="NF047352">
    <property type="entry name" value="P_loop_sacsin"/>
    <property type="match status" value="1"/>
</dbReference>
<dbReference type="OrthoDB" id="1262810at2759"/>
<feature type="compositionally biased region" description="Basic and acidic residues" evidence="1">
    <location>
        <begin position="1"/>
        <end position="22"/>
    </location>
</feature>
<feature type="compositionally biased region" description="Polar residues" evidence="1">
    <location>
        <begin position="1228"/>
        <end position="1237"/>
    </location>
</feature>
<sequence length="1483" mass="166386">MDDEAEAKAHVDDLRRRRHIDDTNGVQGDANARSLASAMGMLSSQLYTKPTHFILEMIQNADDNTYAPGTIPKLTMIYREDGYVFIASNELGFSKDNVAAICEIGNSTKKVNGSQKGYIGEKGIGFKSVFTVADTVWVSSGAFKFKFNRDGLLGMIVPIWSDFKATKAVEEQTMFCLQIPDEKNQREVRGNLLSLGAELLLFLRKLRTIDVKILSADETDIIHEYSLHRDDEDHGTGFTTTHLVRRDLAPEPKTDQETLAVFRSTKYDMPAEPKREGITESEIVMAFPMTNTTKTYRKTYNYLLIRDYGLPFLLQADFLLTASRQDIIEGDAWNNALKSHAHVLFVKGVETFNKTGISDTIASVKYLWPKYAMGTHNPSGTFMDGFLKSLQSYLRHQPVLESQRGDLKPPKSMVYVPERFCDDAGRPLLSDPEFLGNFVAQEYSTNDVNRLGVNLQNIKDFCKLLEYMPPDVIHQKPASWHSRLASALVEASDKSLKEIEIIPLRGGRWVKPSTSSVYFPDRGQVEIPDGIECLVVDDEAAADQSRKKLFLKLGVKTITNVAVCNLIIQRHRSLGTHDTTLSPECLAAHAWYICMTENFLGINLSGLRLAKQGGGLAPARQLYMDGPDTSFKMSQFFPPTGSGCSFIHPVYVNYGDSCHRPRWNRWLQFNAGVSALPRLADALNSKISITPDFRHLIDTQPSSVWMALLRDNWNHYFSKESPESFDLGSEMVNCKNGRRKELSATYLPRRAICGDKFAASLVDFVDVQDPEHTGWDKFRSFGLSTEPDLGLCLDILRAASRDTSSMTLGKEYVISLFKSIEAESLDDADEIRSIFQEEALIPIEDGKSTSWMILDQCRWHAPACLAQLTALDQRFPSLKDFFCVTLQVHNASIGDIVKELRHHAGNMNGVDSLRALLLYLSDCLVNEDQADEHVPKLLLKLQTQQIFPVQRSSGQCRLASAQDHDWFIADRGRIEQCFRGKVWLLDASDSDVKRLAPVFKTLGLLDFYLSKRVIEQTEFTDEPKPCKNLTRYLQGKARFISLLVDEESQKTIQKHIQRIQVLASNNMKLRRYVQVNGKTIYGTDEVGRFVLTESPPLKLYCAESNVASKDPPWAFIQPRLAYMMNLQPSRQLVLTNILTTSSHSMIKDLLERAGLWKDDYIPEALPDQDEDDDEEFSQLVAKSEQVETKPKIKKERREPTAAPTPAGKNSKARSSIAPTSKHTKPMTDKSSSPSTSFPRVKSSVPPQGQQPQHPPAGYEPAESHESRLINSIVAAAETYDINTATLIEASPGGDSQQISALDLLQSSFAVVKSEAQDPDTQFHSELFIYTLLRENFEALQTSWTSPNRTRYNLPAFHPNPNTPNPSTFTISYPPTVQQLTAHLANHNISSANDWLGEPVTYHIDVHASSSSSEDDANEPFAFSNKQVDMARAWMESGRDVHLLVRVQGVMGTPRVRVYVEPLRLVVRGMLEVAAVGGYLLRGV</sequence>
<dbReference type="RefSeq" id="XP_033667538.1">
    <property type="nucleotide sequence ID" value="XM_033806719.1"/>
</dbReference>
<evidence type="ECO:0008006" key="4">
    <source>
        <dbReference type="Google" id="ProtNLM"/>
    </source>
</evidence>
<feature type="region of interest" description="Disordered" evidence="1">
    <location>
        <begin position="1164"/>
        <end position="1265"/>
    </location>
</feature>
<evidence type="ECO:0000256" key="1">
    <source>
        <dbReference type="SAM" id="MobiDB-lite"/>
    </source>
</evidence>